<evidence type="ECO:0000256" key="1">
    <source>
        <dbReference type="ARBA" id="ARBA00023284"/>
    </source>
</evidence>
<accession>M7BRW3</accession>
<dbReference type="AlphaFoldDB" id="M7BRW3"/>
<dbReference type="Proteomes" id="UP000031443">
    <property type="component" value="Unassembled WGS sequence"/>
</dbReference>
<dbReference type="InterPro" id="IPR036249">
    <property type="entry name" value="Thioredoxin-like_sf"/>
</dbReference>
<reference evidence="4" key="1">
    <citation type="journal article" date="2013" name="Nat. Genet.">
        <title>The draft genomes of soft-shell turtle and green sea turtle yield insights into the development and evolution of the turtle-specific body plan.</title>
        <authorList>
            <person name="Wang Z."/>
            <person name="Pascual-Anaya J."/>
            <person name="Zadissa A."/>
            <person name="Li W."/>
            <person name="Niimura Y."/>
            <person name="Huang Z."/>
            <person name="Li C."/>
            <person name="White S."/>
            <person name="Xiong Z."/>
            <person name="Fang D."/>
            <person name="Wang B."/>
            <person name="Ming Y."/>
            <person name="Chen Y."/>
            <person name="Zheng Y."/>
            <person name="Kuraku S."/>
            <person name="Pignatelli M."/>
            <person name="Herrero J."/>
            <person name="Beal K."/>
            <person name="Nozawa M."/>
            <person name="Li Q."/>
            <person name="Wang J."/>
            <person name="Zhang H."/>
            <person name="Yu L."/>
            <person name="Shigenobu S."/>
            <person name="Wang J."/>
            <person name="Liu J."/>
            <person name="Flicek P."/>
            <person name="Searle S."/>
            <person name="Wang J."/>
            <person name="Kuratani S."/>
            <person name="Yin Y."/>
            <person name="Aken B."/>
            <person name="Zhang G."/>
            <person name="Irie N."/>
        </authorList>
    </citation>
    <scope>NUCLEOTIDE SEQUENCE [LARGE SCALE GENOMIC DNA]</scope>
</reference>
<feature type="region of interest" description="Disordered" evidence="2">
    <location>
        <begin position="1"/>
        <end position="23"/>
    </location>
</feature>
<dbReference type="InterPro" id="IPR011893">
    <property type="entry name" value="Selenoprotein_Rdx-typ"/>
</dbReference>
<evidence type="ECO:0000313" key="3">
    <source>
        <dbReference type="EMBL" id="EMP38495.1"/>
    </source>
</evidence>
<protein>
    <submittedName>
        <fullName evidence="3">Selenoprotein W</fullName>
    </submittedName>
</protein>
<dbReference type="SUPFAM" id="SSF52833">
    <property type="entry name" value="Thioredoxin-like"/>
    <property type="match status" value="1"/>
</dbReference>
<dbReference type="STRING" id="8469.M7BRW3"/>
<dbReference type="NCBIfam" id="TIGR02174">
    <property type="entry name" value="CXXU_selWTH"/>
    <property type="match status" value="1"/>
</dbReference>
<dbReference type="Gene3D" id="3.40.30.10">
    <property type="entry name" value="Glutaredoxin"/>
    <property type="match status" value="1"/>
</dbReference>
<evidence type="ECO:0000256" key="2">
    <source>
        <dbReference type="SAM" id="MobiDB-lite"/>
    </source>
</evidence>
<organism evidence="3 4">
    <name type="scientific">Chelonia mydas</name>
    <name type="common">Green sea-turtle</name>
    <name type="synonym">Chelonia agassizi</name>
    <dbReference type="NCBI Taxonomy" id="8469"/>
    <lineage>
        <taxon>Eukaryota</taxon>
        <taxon>Metazoa</taxon>
        <taxon>Chordata</taxon>
        <taxon>Craniata</taxon>
        <taxon>Vertebrata</taxon>
        <taxon>Euteleostomi</taxon>
        <taxon>Archelosauria</taxon>
        <taxon>Testudinata</taxon>
        <taxon>Testudines</taxon>
        <taxon>Cryptodira</taxon>
        <taxon>Durocryptodira</taxon>
        <taxon>Americhelydia</taxon>
        <taxon>Chelonioidea</taxon>
        <taxon>Cheloniidae</taxon>
        <taxon>Chelonia</taxon>
    </lineage>
</organism>
<dbReference type="Pfam" id="PF10262">
    <property type="entry name" value="Rdx"/>
    <property type="match status" value="1"/>
</dbReference>
<keyword evidence="4" id="KW-1185">Reference proteome</keyword>
<dbReference type="EMBL" id="KB519582">
    <property type="protein sequence ID" value="EMP38495.1"/>
    <property type="molecule type" value="Genomic_DNA"/>
</dbReference>
<evidence type="ECO:0000313" key="4">
    <source>
        <dbReference type="Proteomes" id="UP000031443"/>
    </source>
</evidence>
<keyword evidence="1" id="KW-0676">Redox-active center</keyword>
<proteinExistence type="predicted"/>
<sequence>MGMRSSPNPPQQPPPSSPWGFLRNGPAPCPDCWGSRGAQFLQLQEFLEKRFPKQLEITGEMAPGSGAFEVLLPDSGEVLHSKINGDGYVDSNAKVQRICEGISKVLKQ</sequence>
<feature type="compositionally biased region" description="Pro residues" evidence="2">
    <location>
        <begin position="7"/>
        <end position="17"/>
    </location>
</feature>
<gene>
    <name evidence="3" type="ORF">UY3_04279</name>
</gene>
<name>M7BRW3_CHEMY</name>